<comment type="caution">
    <text evidence="1">The sequence shown here is derived from an EMBL/GenBank/DDBJ whole genome shotgun (WGS) entry which is preliminary data.</text>
</comment>
<accession>X1FY36</accession>
<name>X1FY36_9ZZZZ</name>
<evidence type="ECO:0000313" key="1">
    <source>
        <dbReference type="EMBL" id="GAH34254.1"/>
    </source>
</evidence>
<gene>
    <name evidence="1" type="ORF">S03H2_10274</name>
</gene>
<proteinExistence type="predicted"/>
<reference evidence="1" key="1">
    <citation type="journal article" date="2014" name="Front. Microbiol.">
        <title>High frequency of phylogenetically diverse reductive dehalogenase-homologous genes in deep subseafloor sedimentary metagenomes.</title>
        <authorList>
            <person name="Kawai M."/>
            <person name="Futagami T."/>
            <person name="Toyoda A."/>
            <person name="Takaki Y."/>
            <person name="Nishi S."/>
            <person name="Hori S."/>
            <person name="Arai W."/>
            <person name="Tsubouchi T."/>
            <person name="Morono Y."/>
            <person name="Uchiyama I."/>
            <person name="Ito T."/>
            <person name="Fujiyama A."/>
            <person name="Inagaki F."/>
            <person name="Takami H."/>
        </authorList>
    </citation>
    <scope>NUCLEOTIDE SEQUENCE</scope>
    <source>
        <strain evidence="1">Expedition CK06-06</strain>
    </source>
</reference>
<sequence length="118" mass="12731">MRIGAAIMVFGMALTVHLNGQLTGDRPIKCGWGARPELLRARIAAPQMRPQRHKTYFSRDGAFAVHYDTTARGSEDHSPPLKPAQPDGTPDWVVEVAAALDSARSLLLALGFDPAPAD</sequence>
<feature type="non-terminal residue" evidence="1">
    <location>
        <position position="118"/>
    </location>
</feature>
<organism evidence="1">
    <name type="scientific">marine sediment metagenome</name>
    <dbReference type="NCBI Taxonomy" id="412755"/>
    <lineage>
        <taxon>unclassified sequences</taxon>
        <taxon>metagenomes</taxon>
        <taxon>ecological metagenomes</taxon>
    </lineage>
</organism>
<protein>
    <submittedName>
        <fullName evidence="1">Uncharacterized protein</fullName>
    </submittedName>
</protein>
<dbReference type="EMBL" id="BARU01005296">
    <property type="protein sequence ID" value="GAH34254.1"/>
    <property type="molecule type" value="Genomic_DNA"/>
</dbReference>
<dbReference type="AlphaFoldDB" id="X1FY36"/>